<dbReference type="InterPro" id="IPR058240">
    <property type="entry name" value="rSAM_sf"/>
</dbReference>
<reference evidence="12 13" key="1">
    <citation type="submission" date="2016-10" db="EMBL/GenBank/DDBJ databases">
        <authorList>
            <person name="de Groot N.N."/>
        </authorList>
    </citation>
    <scope>NUCLEOTIDE SEQUENCE [LARGE SCALE GENOMIC DNA]</scope>
    <source>
        <strain evidence="12 13">DSM 13305</strain>
    </source>
</reference>
<protein>
    <submittedName>
        <fullName evidence="12">Pyruvate formate lyase activating enzyme</fullName>
    </submittedName>
</protein>
<accession>A0A1H8XNV0</accession>
<keyword evidence="4" id="KW-0949">S-adenosyl-L-methionine</keyword>
<evidence type="ECO:0000259" key="10">
    <source>
        <dbReference type="PROSITE" id="PS51379"/>
    </source>
</evidence>
<evidence type="ECO:0000256" key="8">
    <source>
        <dbReference type="ARBA" id="ARBA00023014"/>
    </source>
</evidence>
<dbReference type="Pfam" id="PF04055">
    <property type="entry name" value="Radical_SAM"/>
    <property type="match status" value="1"/>
</dbReference>
<dbReference type="SFLD" id="SFLDG01066">
    <property type="entry name" value="organic_radical-activating_enz"/>
    <property type="match status" value="1"/>
</dbReference>
<keyword evidence="6" id="KW-0560">Oxidoreductase</keyword>
<comment type="catalytic activity">
    <reaction evidence="9">
        <text>glycyl-[protein] + reduced [flavodoxin] + S-adenosyl-L-methionine = glycin-2-yl radical-[protein] + semiquinone [flavodoxin] + 5'-deoxyadenosine + L-methionine + H(+)</text>
        <dbReference type="Rhea" id="RHEA:61976"/>
        <dbReference type="Rhea" id="RHEA-COMP:10622"/>
        <dbReference type="Rhea" id="RHEA-COMP:14480"/>
        <dbReference type="Rhea" id="RHEA-COMP:15993"/>
        <dbReference type="Rhea" id="RHEA-COMP:15994"/>
        <dbReference type="ChEBI" id="CHEBI:15378"/>
        <dbReference type="ChEBI" id="CHEBI:17319"/>
        <dbReference type="ChEBI" id="CHEBI:29947"/>
        <dbReference type="ChEBI" id="CHEBI:32722"/>
        <dbReference type="ChEBI" id="CHEBI:57618"/>
        <dbReference type="ChEBI" id="CHEBI:57844"/>
        <dbReference type="ChEBI" id="CHEBI:59789"/>
        <dbReference type="ChEBI" id="CHEBI:140311"/>
    </reaction>
</comment>
<evidence type="ECO:0000256" key="4">
    <source>
        <dbReference type="ARBA" id="ARBA00022691"/>
    </source>
</evidence>
<evidence type="ECO:0000313" key="13">
    <source>
        <dbReference type="Proteomes" id="UP000198847"/>
    </source>
</evidence>
<dbReference type="GO" id="GO:0046872">
    <property type="term" value="F:metal ion binding"/>
    <property type="evidence" value="ECO:0007669"/>
    <property type="project" value="UniProtKB-KW"/>
</dbReference>
<name>A0A1H8XNV0_9FIRM</name>
<keyword evidence="13" id="KW-1185">Reference proteome</keyword>
<dbReference type="SUPFAM" id="SSF102114">
    <property type="entry name" value="Radical SAM enzymes"/>
    <property type="match status" value="1"/>
</dbReference>
<sequence length="315" mass="34950">MPLSPARKIPGPDMSTKGLISTIQKYSTKDGPGIRSTVFCIGCNLRCKWCSNPELMEPGIKYMHFENRCIHCGACVSIASNQSIKFAEVGCEIDRARCINMDECMDICPREAFEKVGYEITSEELVGKLLRDKVFYDQSAGGVTFSGGEPALQGDFVVEAANLLRQQGVHVALDTAGCLSWGELKPVVEAVDLVLYDIKAFDRDIHIACTGAGNEMILANARNIAQMNKEMIIRLVIVPGWNDQFTDIKKRLNFIKELGKGVIRVDLLRYHALGAGKYRRLGLEYPITTGLECDETLLEATRQMAVELNLNVHLE</sequence>
<dbReference type="PROSITE" id="PS51379">
    <property type="entry name" value="4FE4S_FER_2"/>
    <property type="match status" value="1"/>
</dbReference>
<comment type="similarity">
    <text evidence="2">Belongs to the organic radical-activating enzymes family.</text>
</comment>
<dbReference type="PANTHER" id="PTHR30352">
    <property type="entry name" value="PYRUVATE FORMATE-LYASE-ACTIVATING ENZYME"/>
    <property type="match status" value="1"/>
</dbReference>
<dbReference type="Proteomes" id="UP000198847">
    <property type="component" value="Unassembled WGS sequence"/>
</dbReference>
<dbReference type="PROSITE" id="PS01087">
    <property type="entry name" value="RADICAL_ACTIVATING"/>
    <property type="match status" value="1"/>
</dbReference>
<evidence type="ECO:0000256" key="1">
    <source>
        <dbReference type="ARBA" id="ARBA00001966"/>
    </source>
</evidence>
<comment type="cofactor">
    <cofactor evidence="1">
        <name>[4Fe-4S] cluster</name>
        <dbReference type="ChEBI" id="CHEBI:49883"/>
    </cofactor>
</comment>
<dbReference type="InterPro" id="IPR034457">
    <property type="entry name" value="Organic_radical-activating"/>
</dbReference>
<dbReference type="InterPro" id="IPR040074">
    <property type="entry name" value="BssD/PflA/YjjW"/>
</dbReference>
<organism evidence="12 13">
    <name type="scientific">Propionispora vibrioides</name>
    <dbReference type="NCBI Taxonomy" id="112903"/>
    <lineage>
        <taxon>Bacteria</taxon>
        <taxon>Bacillati</taxon>
        <taxon>Bacillota</taxon>
        <taxon>Negativicutes</taxon>
        <taxon>Selenomonadales</taxon>
        <taxon>Sporomusaceae</taxon>
        <taxon>Propionispora</taxon>
    </lineage>
</organism>
<keyword evidence="12" id="KW-0670">Pyruvate</keyword>
<dbReference type="SUPFAM" id="SSF54862">
    <property type="entry name" value="4Fe-4S ferredoxins"/>
    <property type="match status" value="1"/>
</dbReference>
<dbReference type="STRING" id="112903.SAMN04490178_12656"/>
<evidence type="ECO:0000259" key="11">
    <source>
        <dbReference type="PROSITE" id="PS51918"/>
    </source>
</evidence>
<gene>
    <name evidence="12" type="ORF">SAMN04490178_12656</name>
</gene>
<dbReference type="RefSeq" id="WP_342725877.1">
    <property type="nucleotide sequence ID" value="NZ_FODY01000026.1"/>
</dbReference>
<dbReference type="SFLD" id="SFLDG01118">
    <property type="entry name" value="activating_enzymes__group_2"/>
    <property type="match status" value="1"/>
</dbReference>
<dbReference type="GO" id="GO:0016491">
    <property type="term" value="F:oxidoreductase activity"/>
    <property type="evidence" value="ECO:0007669"/>
    <property type="project" value="UniProtKB-KW"/>
</dbReference>
<evidence type="ECO:0000256" key="3">
    <source>
        <dbReference type="ARBA" id="ARBA00022485"/>
    </source>
</evidence>
<dbReference type="InterPro" id="IPR012839">
    <property type="entry name" value="Organic_radical_activase"/>
</dbReference>
<proteinExistence type="inferred from homology"/>
<dbReference type="SFLD" id="SFLDS00029">
    <property type="entry name" value="Radical_SAM"/>
    <property type="match status" value="1"/>
</dbReference>
<evidence type="ECO:0000256" key="9">
    <source>
        <dbReference type="ARBA" id="ARBA00047365"/>
    </source>
</evidence>
<evidence type="ECO:0000256" key="5">
    <source>
        <dbReference type="ARBA" id="ARBA00022723"/>
    </source>
</evidence>
<dbReference type="GO" id="GO:0051539">
    <property type="term" value="F:4 iron, 4 sulfur cluster binding"/>
    <property type="evidence" value="ECO:0007669"/>
    <property type="project" value="UniProtKB-KW"/>
</dbReference>
<dbReference type="InterPro" id="IPR017896">
    <property type="entry name" value="4Fe4S_Fe-S-bd"/>
</dbReference>
<feature type="domain" description="Radical SAM core" evidence="11">
    <location>
        <begin position="29"/>
        <end position="308"/>
    </location>
</feature>
<dbReference type="EMBL" id="FODY01000026">
    <property type="protein sequence ID" value="SEP41402.1"/>
    <property type="molecule type" value="Genomic_DNA"/>
</dbReference>
<keyword evidence="12" id="KW-0456">Lyase</keyword>
<keyword evidence="3" id="KW-0004">4Fe-4S</keyword>
<dbReference type="InterPro" id="IPR001989">
    <property type="entry name" value="Radical_activat_CS"/>
</dbReference>
<dbReference type="PIRSF" id="PIRSF000371">
    <property type="entry name" value="PFL_act_enz"/>
    <property type="match status" value="1"/>
</dbReference>
<dbReference type="NCBIfam" id="TIGR02494">
    <property type="entry name" value="PFLE_PFLC"/>
    <property type="match status" value="1"/>
</dbReference>
<dbReference type="Gene3D" id="3.30.70.20">
    <property type="match status" value="1"/>
</dbReference>
<keyword evidence="8" id="KW-0411">Iron-sulfur</keyword>
<dbReference type="AlphaFoldDB" id="A0A1H8XNV0"/>
<keyword evidence="5" id="KW-0479">Metal-binding</keyword>
<dbReference type="GO" id="GO:0016829">
    <property type="term" value="F:lyase activity"/>
    <property type="evidence" value="ECO:0007669"/>
    <property type="project" value="UniProtKB-KW"/>
</dbReference>
<feature type="domain" description="4Fe-4S ferredoxin-type" evidence="10">
    <location>
        <begin position="89"/>
        <end position="118"/>
    </location>
</feature>
<dbReference type="PANTHER" id="PTHR30352:SF4">
    <property type="entry name" value="PYRUVATE FORMATE-LYASE 2-ACTIVATING ENZYME"/>
    <property type="match status" value="1"/>
</dbReference>
<evidence type="ECO:0000313" key="12">
    <source>
        <dbReference type="EMBL" id="SEP41402.1"/>
    </source>
</evidence>
<dbReference type="InterPro" id="IPR013785">
    <property type="entry name" value="Aldolase_TIM"/>
</dbReference>
<dbReference type="PROSITE" id="PS51918">
    <property type="entry name" value="RADICAL_SAM"/>
    <property type="match status" value="1"/>
</dbReference>
<dbReference type="Gene3D" id="3.20.20.70">
    <property type="entry name" value="Aldolase class I"/>
    <property type="match status" value="1"/>
</dbReference>
<dbReference type="InterPro" id="IPR007197">
    <property type="entry name" value="rSAM"/>
</dbReference>
<evidence type="ECO:0000256" key="7">
    <source>
        <dbReference type="ARBA" id="ARBA00023004"/>
    </source>
</evidence>
<evidence type="ECO:0000256" key="2">
    <source>
        <dbReference type="ARBA" id="ARBA00009777"/>
    </source>
</evidence>
<evidence type="ECO:0000256" key="6">
    <source>
        <dbReference type="ARBA" id="ARBA00023002"/>
    </source>
</evidence>
<keyword evidence="7" id="KW-0408">Iron</keyword>